<dbReference type="PANTHER" id="PTHR46797:SF1">
    <property type="entry name" value="METHYLPHOSPHONATE SYNTHASE"/>
    <property type="match status" value="1"/>
</dbReference>
<dbReference type="GO" id="GO:0005829">
    <property type="term" value="C:cytosol"/>
    <property type="evidence" value="ECO:0007669"/>
    <property type="project" value="TreeGrafter"/>
</dbReference>
<dbReference type="SMART" id="SM00530">
    <property type="entry name" value="HTH_XRE"/>
    <property type="match status" value="1"/>
</dbReference>
<organism evidence="3 4">
    <name type="scientific">Hominimerdicola aceti</name>
    <dbReference type="NCBI Taxonomy" id="2981726"/>
    <lineage>
        <taxon>Bacteria</taxon>
        <taxon>Bacillati</taxon>
        <taxon>Bacillota</taxon>
        <taxon>Clostridia</taxon>
        <taxon>Eubacteriales</taxon>
        <taxon>Oscillospiraceae</taxon>
        <taxon>Hominimerdicola</taxon>
    </lineage>
</organism>
<dbReference type="RefSeq" id="WP_118124372.1">
    <property type="nucleotide sequence ID" value="NZ_JAOQJZ010000009.1"/>
</dbReference>
<dbReference type="Pfam" id="PF01381">
    <property type="entry name" value="HTH_3"/>
    <property type="match status" value="1"/>
</dbReference>
<dbReference type="PANTHER" id="PTHR46797">
    <property type="entry name" value="HTH-TYPE TRANSCRIPTIONAL REGULATOR"/>
    <property type="match status" value="1"/>
</dbReference>
<dbReference type="Gene3D" id="1.10.260.40">
    <property type="entry name" value="lambda repressor-like DNA-binding domains"/>
    <property type="match status" value="1"/>
</dbReference>
<dbReference type="AlphaFoldDB" id="A0AAE3LHU8"/>
<reference evidence="3 4" key="1">
    <citation type="journal article" date="2021" name="ISME Commun">
        <title>Automated analysis of genomic sequences facilitates high-throughput and comprehensive description of bacteria.</title>
        <authorList>
            <person name="Hitch T.C.A."/>
        </authorList>
    </citation>
    <scope>NUCLEOTIDE SEQUENCE [LARGE SCALE GENOMIC DNA]</scope>
    <source>
        <strain evidence="3 4">Sanger_31</strain>
    </source>
</reference>
<sequence>MINENWILVKLRKYLTDYGWSIYKLAKESDIPYSSLNNIFVRNTMPTVSTLMKLCNGLGVSMSDFFKDDTLDQPVSHVVKLSDEQAEILTKYDRLSASDKKLLAAYLSGLAKE</sequence>
<keyword evidence="1" id="KW-0238">DNA-binding</keyword>
<comment type="caution">
    <text evidence="3">The sequence shown here is derived from an EMBL/GenBank/DDBJ whole genome shotgun (WGS) entry which is preliminary data.</text>
</comment>
<dbReference type="InterPro" id="IPR010982">
    <property type="entry name" value="Lambda_DNA-bd_dom_sf"/>
</dbReference>
<dbReference type="GO" id="GO:0003677">
    <property type="term" value="F:DNA binding"/>
    <property type="evidence" value="ECO:0007669"/>
    <property type="project" value="UniProtKB-KW"/>
</dbReference>
<protein>
    <submittedName>
        <fullName evidence="3">Helix-turn-helix domain-containing protein</fullName>
    </submittedName>
</protein>
<dbReference type="SUPFAM" id="SSF47413">
    <property type="entry name" value="lambda repressor-like DNA-binding domains"/>
    <property type="match status" value="1"/>
</dbReference>
<dbReference type="EMBL" id="JAOQJZ010000009">
    <property type="protein sequence ID" value="MCU6706213.1"/>
    <property type="molecule type" value="Genomic_DNA"/>
</dbReference>
<evidence type="ECO:0000313" key="4">
    <source>
        <dbReference type="Proteomes" id="UP001208131"/>
    </source>
</evidence>
<evidence type="ECO:0000313" key="3">
    <source>
        <dbReference type="EMBL" id="MCU6706213.1"/>
    </source>
</evidence>
<gene>
    <name evidence="3" type="ORF">OCV57_09790</name>
</gene>
<accession>A0AAE3LHU8</accession>
<dbReference type="GO" id="GO:0003700">
    <property type="term" value="F:DNA-binding transcription factor activity"/>
    <property type="evidence" value="ECO:0007669"/>
    <property type="project" value="TreeGrafter"/>
</dbReference>
<name>A0AAE3LHU8_9FIRM</name>
<dbReference type="CDD" id="cd00093">
    <property type="entry name" value="HTH_XRE"/>
    <property type="match status" value="1"/>
</dbReference>
<keyword evidence="4" id="KW-1185">Reference proteome</keyword>
<dbReference type="Proteomes" id="UP001208131">
    <property type="component" value="Unassembled WGS sequence"/>
</dbReference>
<evidence type="ECO:0000259" key="2">
    <source>
        <dbReference type="PROSITE" id="PS50943"/>
    </source>
</evidence>
<evidence type="ECO:0000256" key="1">
    <source>
        <dbReference type="ARBA" id="ARBA00023125"/>
    </source>
</evidence>
<proteinExistence type="predicted"/>
<dbReference type="InterPro" id="IPR050807">
    <property type="entry name" value="TransReg_Diox_bact_type"/>
</dbReference>
<dbReference type="InterPro" id="IPR001387">
    <property type="entry name" value="Cro/C1-type_HTH"/>
</dbReference>
<dbReference type="PROSITE" id="PS50943">
    <property type="entry name" value="HTH_CROC1"/>
    <property type="match status" value="1"/>
</dbReference>
<feature type="domain" description="HTH cro/C1-type" evidence="2">
    <location>
        <begin position="11"/>
        <end position="65"/>
    </location>
</feature>